<keyword evidence="2" id="KW-1185">Reference proteome</keyword>
<organism evidence="1 2">
    <name type="scientific">Pseudomonas arcuscaelestis</name>
    <dbReference type="NCBI Taxonomy" id="2710591"/>
    <lineage>
        <taxon>Bacteria</taxon>
        <taxon>Pseudomonadati</taxon>
        <taxon>Pseudomonadota</taxon>
        <taxon>Gammaproteobacteria</taxon>
        <taxon>Pseudomonadales</taxon>
        <taxon>Pseudomonadaceae</taxon>
        <taxon>Pseudomonas</taxon>
    </lineage>
</organism>
<sequence length="110" mass="12416">MKHFKSAASAYGDTAIYLQAERNQLREDVANAEWYQERNLSVKRTLRASIGVKDAHFELVAAARDKLQIRNEHLVSLLRMYSSRGLSPILTEAELSEVDAVLMEYSQCGA</sequence>
<dbReference type="RefSeq" id="WP_203584622.1">
    <property type="nucleotide sequence ID" value="NZ_JACOPV010000008.1"/>
</dbReference>
<protein>
    <submittedName>
        <fullName evidence="1">Uncharacterized protein</fullName>
    </submittedName>
</protein>
<gene>
    <name evidence="1" type="ORF">H8F21_14030</name>
</gene>
<name>A0ABS2BYJ2_9PSED</name>
<reference evidence="1 2" key="1">
    <citation type="submission" date="2020-08" db="EMBL/GenBank/DDBJ databases">
        <title>Description of novel Pseudomonas species.</title>
        <authorList>
            <person name="Duman M."/>
            <person name="Mulet M."/>
            <person name="Altun S."/>
            <person name="Saticioglu I.B."/>
            <person name="Lalucat J."/>
            <person name="Garcia-Valdes E."/>
        </authorList>
    </citation>
    <scope>NUCLEOTIDE SEQUENCE [LARGE SCALE GENOMIC DNA]</scope>
    <source>
        <strain evidence="1 2">P66</strain>
    </source>
</reference>
<proteinExistence type="predicted"/>
<evidence type="ECO:0000313" key="1">
    <source>
        <dbReference type="EMBL" id="MBM5458683.1"/>
    </source>
</evidence>
<dbReference type="Proteomes" id="UP000745663">
    <property type="component" value="Unassembled WGS sequence"/>
</dbReference>
<accession>A0ABS2BYJ2</accession>
<comment type="caution">
    <text evidence="1">The sequence shown here is derived from an EMBL/GenBank/DDBJ whole genome shotgun (WGS) entry which is preliminary data.</text>
</comment>
<dbReference type="EMBL" id="JACOPV010000008">
    <property type="protein sequence ID" value="MBM5458683.1"/>
    <property type="molecule type" value="Genomic_DNA"/>
</dbReference>
<evidence type="ECO:0000313" key="2">
    <source>
        <dbReference type="Proteomes" id="UP000745663"/>
    </source>
</evidence>